<keyword evidence="5" id="KW-1015">Disulfide bond</keyword>
<feature type="transmembrane region" description="Helical" evidence="8">
    <location>
        <begin position="22"/>
        <end position="49"/>
    </location>
</feature>
<evidence type="ECO:0000256" key="1">
    <source>
        <dbReference type="ARBA" id="ARBA00004613"/>
    </source>
</evidence>
<comment type="subcellular location">
    <subcellularLocation>
        <location evidence="1">Secreted</location>
    </subcellularLocation>
</comment>
<keyword evidence="6" id="KW-0325">Glycoprotein</keyword>
<dbReference type="InterPro" id="IPR051748">
    <property type="entry name" value="TNF_Ligand_Superfamily"/>
</dbReference>
<sequence>MAQTYSNCCKDSRAELLAVKRVNIFLTAVSCMACFVSIVMCVFTAHLYFKLVNISDIHTHAQTKVTVNSPSNIQEEPSVDIPEDGYEAPLLDSSDAKLDTIIKRSVRNKAPKLKGEKRDKKPGKRRHCPKPQHNETIIAAAHYTTYMTDDFVRQRFGPINLTNPNFCQGFPEWRGTACRTRIFQSPEPRLVLNTFKAADWMRQSDVDSGLFEKLDNGTFIAKRSGLYLLYAQVLLYDVQRRQAVGIIHKKEGYTVNSMRCMESVDYNDPNLDVSVNSKYKSCSVTGVLYINQGEAVEVQLLYPNTQIDLTEDATYFGGILFAKKGH</sequence>
<feature type="compositionally biased region" description="Basic residues" evidence="7">
    <location>
        <begin position="120"/>
        <end position="130"/>
    </location>
</feature>
<keyword evidence="3" id="KW-0202">Cytokine</keyword>
<keyword evidence="8" id="KW-1133">Transmembrane helix</keyword>
<evidence type="ECO:0000256" key="8">
    <source>
        <dbReference type="SAM" id="Phobius"/>
    </source>
</evidence>
<dbReference type="PANTHER" id="PTHR15151">
    <property type="entry name" value="PROTEIN EIGER"/>
    <property type="match status" value="1"/>
</dbReference>
<dbReference type="SUPFAM" id="SSF49842">
    <property type="entry name" value="TNF-like"/>
    <property type="match status" value="1"/>
</dbReference>
<reference evidence="10" key="2">
    <citation type="journal article" date="2021" name="Genome Biol. Evol.">
        <title>Developing a high-quality reference genome for a parasitic bivalve with doubly uniparental inheritance (Bivalvia: Unionida).</title>
        <authorList>
            <person name="Smith C.H."/>
        </authorList>
    </citation>
    <scope>NUCLEOTIDE SEQUENCE</scope>
    <source>
        <strain evidence="10">CHS0354</strain>
        <tissue evidence="10">Mantle</tissue>
    </source>
</reference>
<reference evidence="10" key="3">
    <citation type="submission" date="2023-05" db="EMBL/GenBank/DDBJ databases">
        <authorList>
            <person name="Smith C.H."/>
        </authorList>
    </citation>
    <scope>NUCLEOTIDE SEQUENCE</scope>
    <source>
        <strain evidence="10">CHS0354</strain>
        <tissue evidence="10">Mantle</tissue>
    </source>
</reference>
<evidence type="ECO:0000256" key="7">
    <source>
        <dbReference type="SAM" id="MobiDB-lite"/>
    </source>
</evidence>
<comment type="caution">
    <text evidence="10">The sequence shown here is derived from an EMBL/GenBank/DDBJ whole genome shotgun (WGS) entry which is preliminary data.</text>
</comment>
<evidence type="ECO:0000256" key="5">
    <source>
        <dbReference type="ARBA" id="ARBA00023157"/>
    </source>
</evidence>
<comment type="similarity">
    <text evidence="2">Belongs to the tumor necrosis factor family.</text>
</comment>
<dbReference type="Pfam" id="PF00229">
    <property type="entry name" value="TNF"/>
    <property type="match status" value="1"/>
</dbReference>
<keyword evidence="8" id="KW-0472">Membrane</keyword>
<feature type="region of interest" description="Disordered" evidence="7">
    <location>
        <begin position="109"/>
        <end position="132"/>
    </location>
</feature>
<dbReference type="InterPro" id="IPR008983">
    <property type="entry name" value="Tumour_necrosis_fac-like_dom"/>
</dbReference>
<dbReference type="PANTHER" id="PTHR15151:SF24">
    <property type="entry name" value="A PROLIFERATION-INDUCING LIGAND-LIKE PROTEIN-RELATED"/>
    <property type="match status" value="1"/>
</dbReference>
<organism evidence="10 11">
    <name type="scientific">Potamilus streckersoni</name>
    <dbReference type="NCBI Taxonomy" id="2493646"/>
    <lineage>
        <taxon>Eukaryota</taxon>
        <taxon>Metazoa</taxon>
        <taxon>Spiralia</taxon>
        <taxon>Lophotrochozoa</taxon>
        <taxon>Mollusca</taxon>
        <taxon>Bivalvia</taxon>
        <taxon>Autobranchia</taxon>
        <taxon>Heteroconchia</taxon>
        <taxon>Palaeoheterodonta</taxon>
        <taxon>Unionida</taxon>
        <taxon>Unionoidea</taxon>
        <taxon>Unionidae</taxon>
        <taxon>Ambleminae</taxon>
        <taxon>Lampsilini</taxon>
        <taxon>Potamilus</taxon>
    </lineage>
</organism>
<dbReference type="GO" id="GO:0006955">
    <property type="term" value="P:immune response"/>
    <property type="evidence" value="ECO:0007669"/>
    <property type="project" value="InterPro"/>
</dbReference>
<evidence type="ECO:0000313" key="10">
    <source>
        <dbReference type="EMBL" id="KAK3578633.1"/>
    </source>
</evidence>
<evidence type="ECO:0000313" key="11">
    <source>
        <dbReference type="Proteomes" id="UP001195483"/>
    </source>
</evidence>
<keyword evidence="8" id="KW-0812">Transmembrane</keyword>
<protein>
    <recommendedName>
        <fullName evidence="9">THD domain-containing protein</fullName>
    </recommendedName>
</protein>
<dbReference type="GO" id="GO:0005615">
    <property type="term" value="C:extracellular space"/>
    <property type="evidence" value="ECO:0007669"/>
    <property type="project" value="UniProtKB-KW"/>
</dbReference>
<evidence type="ECO:0000256" key="3">
    <source>
        <dbReference type="ARBA" id="ARBA00022514"/>
    </source>
</evidence>
<proteinExistence type="inferred from homology"/>
<evidence type="ECO:0000256" key="4">
    <source>
        <dbReference type="ARBA" id="ARBA00022525"/>
    </source>
</evidence>
<evidence type="ECO:0000256" key="2">
    <source>
        <dbReference type="ARBA" id="ARBA00008670"/>
    </source>
</evidence>
<keyword evidence="11" id="KW-1185">Reference proteome</keyword>
<dbReference type="GO" id="GO:0016020">
    <property type="term" value="C:membrane"/>
    <property type="evidence" value="ECO:0007669"/>
    <property type="project" value="InterPro"/>
</dbReference>
<dbReference type="PROSITE" id="PS50049">
    <property type="entry name" value="THD_2"/>
    <property type="match status" value="1"/>
</dbReference>
<dbReference type="Proteomes" id="UP001195483">
    <property type="component" value="Unassembled WGS sequence"/>
</dbReference>
<keyword evidence="4" id="KW-0964">Secreted</keyword>
<dbReference type="InterPro" id="IPR006052">
    <property type="entry name" value="TNF_dom"/>
</dbReference>
<dbReference type="GO" id="GO:0005125">
    <property type="term" value="F:cytokine activity"/>
    <property type="evidence" value="ECO:0007669"/>
    <property type="project" value="UniProtKB-KW"/>
</dbReference>
<dbReference type="GO" id="GO:0005164">
    <property type="term" value="F:tumor necrosis factor receptor binding"/>
    <property type="evidence" value="ECO:0007669"/>
    <property type="project" value="InterPro"/>
</dbReference>
<dbReference type="AlphaFoldDB" id="A0AAE0RS05"/>
<feature type="domain" description="THD" evidence="9">
    <location>
        <begin position="139"/>
        <end position="323"/>
    </location>
</feature>
<evidence type="ECO:0000256" key="6">
    <source>
        <dbReference type="ARBA" id="ARBA00023180"/>
    </source>
</evidence>
<dbReference type="Gene3D" id="2.60.120.40">
    <property type="match status" value="1"/>
</dbReference>
<dbReference type="EMBL" id="JAEAOA010000192">
    <property type="protein sequence ID" value="KAK3578633.1"/>
    <property type="molecule type" value="Genomic_DNA"/>
</dbReference>
<name>A0AAE0RS05_9BIVA</name>
<gene>
    <name evidence="10" type="ORF">CHS0354_002208</name>
</gene>
<reference evidence="10" key="1">
    <citation type="journal article" date="2021" name="Genome Biol. Evol.">
        <title>A High-Quality Reference Genome for a Parasitic Bivalve with Doubly Uniparental Inheritance (Bivalvia: Unionida).</title>
        <authorList>
            <person name="Smith C.H."/>
        </authorList>
    </citation>
    <scope>NUCLEOTIDE SEQUENCE</scope>
    <source>
        <strain evidence="10">CHS0354</strain>
    </source>
</reference>
<accession>A0AAE0RS05</accession>
<evidence type="ECO:0000259" key="9">
    <source>
        <dbReference type="PROSITE" id="PS50049"/>
    </source>
</evidence>